<dbReference type="EMBL" id="KQ977565">
    <property type="protein sequence ID" value="KYN01979.1"/>
    <property type="molecule type" value="Genomic_DNA"/>
</dbReference>
<feature type="region of interest" description="Disordered" evidence="1">
    <location>
        <begin position="275"/>
        <end position="315"/>
    </location>
</feature>
<dbReference type="AlphaFoldDB" id="A0A195CPE6"/>
<keyword evidence="2" id="KW-0812">Transmembrane</keyword>
<name>A0A195CPE6_9HYME</name>
<feature type="region of interest" description="Disordered" evidence="1">
    <location>
        <begin position="127"/>
        <end position="152"/>
    </location>
</feature>
<reference evidence="3 4" key="1">
    <citation type="submission" date="2016-03" db="EMBL/GenBank/DDBJ databases">
        <title>Cyphomyrmex costatus WGS genome.</title>
        <authorList>
            <person name="Nygaard S."/>
            <person name="Hu H."/>
            <person name="Boomsma J."/>
            <person name="Zhang G."/>
        </authorList>
    </citation>
    <scope>NUCLEOTIDE SEQUENCE [LARGE SCALE GENOMIC DNA]</scope>
    <source>
        <strain evidence="3">MS0001</strain>
        <tissue evidence="3">Whole body</tissue>
    </source>
</reference>
<evidence type="ECO:0000313" key="3">
    <source>
        <dbReference type="EMBL" id="KYN01979.1"/>
    </source>
</evidence>
<organism evidence="3 4">
    <name type="scientific">Cyphomyrmex costatus</name>
    <dbReference type="NCBI Taxonomy" id="456900"/>
    <lineage>
        <taxon>Eukaryota</taxon>
        <taxon>Metazoa</taxon>
        <taxon>Ecdysozoa</taxon>
        <taxon>Arthropoda</taxon>
        <taxon>Hexapoda</taxon>
        <taxon>Insecta</taxon>
        <taxon>Pterygota</taxon>
        <taxon>Neoptera</taxon>
        <taxon>Endopterygota</taxon>
        <taxon>Hymenoptera</taxon>
        <taxon>Apocrita</taxon>
        <taxon>Aculeata</taxon>
        <taxon>Formicoidea</taxon>
        <taxon>Formicidae</taxon>
        <taxon>Myrmicinae</taxon>
        <taxon>Cyphomyrmex</taxon>
    </lineage>
</organism>
<gene>
    <name evidence="3" type="ORF">ALC62_07282</name>
</gene>
<protein>
    <submittedName>
        <fullName evidence="3">Uncharacterized protein</fullName>
    </submittedName>
</protein>
<accession>A0A195CPE6</accession>
<feature type="region of interest" description="Disordered" evidence="1">
    <location>
        <begin position="471"/>
        <end position="506"/>
    </location>
</feature>
<keyword evidence="2" id="KW-1133">Transmembrane helix</keyword>
<evidence type="ECO:0000313" key="4">
    <source>
        <dbReference type="Proteomes" id="UP000078542"/>
    </source>
</evidence>
<feature type="transmembrane region" description="Helical" evidence="2">
    <location>
        <begin position="334"/>
        <end position="352"/>
    </location>
</feature>
<evidence type="ECO:0000256" key="2">
    <source>
        <dbReference type="SAM" id="Phobius"/>
    </source>
</evidence>
<keyword evidence="2" id="KW-0472">Membrane</keyword>
<keyword evidence="4" id="KW-1185">Reference proteome</keyword>
<dbReference type="Proteomes" id="UP000078542">
    <property type="component" value="Unassembled WGS sequence"/>
</dbReference>
<feature type="compositionally biased region" description="Low complexity" evidence="1">
    <location>
        <begin position="128"/>
        <end position="149"/>
    </location>
</feature>
<evidence type="ECO:0000256" key="1">
    <source>
        <dbReference type="SAM" id="MobiDB-lite"/>
    </source>
</evidence>
<sequence length="506" mass="59150">MASSKRKTRDRSGKKRITRRMIHSDTRSRVKSVRCKHANTLNQRQLYDSISIPQLVYELLTIDKHNHDARRFSSPKRFETHCRKTQNSDERQKLSYEAVDHCNDSESVQMPEYTMVSRPTSIDSLTEATDAANSSAPTSSTNSSVSNGSMEPNTLANSLNSAKALFRKRSLIQLINSYIKAGVEEGKRQARKYICKALSFGVRSGYLIPTNRQGNMLRVCSTLDTQSWNWRRTDIESRRRRRIARRGKTSNLTTIAERKAMRRGIPRDKFFHNMNNKQTASKRKIRPAQNPAKSLNTRESNSRKSLCKSLHEKSKPKAFTRKNRFSFHLKRDTVILNSFLLISILYSWIFVFQKLFSEKSIYLHYVIRFSKINNTNNKQGQQQKRDEGNIKKSIKKRRMTFSAKFAQNDGQPVEQRYENVREKGLNNQYESNEDNYRIKKQKLTSNQEDESRIEKRKIEANINNDRIDYDRVESIRNSNDENNDKTSEKESADHNMSDKVIREMEF</sequence>
<proteinExistence type="predicted"/>